<dbReference type="EMBL" id="MCGT01000042">
    <property type="protein sequence ID" value="ORX45541.1"/>
    <property type="molecule type" value="Genomic_DNA"/>
</dbReference>
<keyword evidence="3" id="KW-1185">Reference proteome</keyword>
<organism evidence="2 3">
    <name type="scientific">Hesseltinella vesiculosa</name>
    <dbReference type="NCBI Taxonomy" id="101127"/>
    <lineage>
        <taxon>Eukaryota</taxon>
        <taxon>Fungi</taxon>
        <taxon>Fungi incertae sedis</taxon>
        <taxon>Mucoromycota</taxon>
        <taxon>Mucoromycotina</taxon>
        <taxon>Mucoromycetes</taxon>
        <taxon>Mucorales</taxon>
        <taxon>Cunninghamellaceae</taxon>
        <taxon>Hesseltinella</taxon>
    </lineage>
</organism>
<evidence type="ECO:0000313" key="3">
    <source>
        <dbReference type="Proteomes" id="UP000242146"/>
    </source>
</evidence>
<keyword evidence="1" id="KW-0472">Membrane</keyword>
<name>A0A1X2G5H5_9FUNG</name>
<feature type="transmembrane region" description="Helical" evidence="1">
    <location>
        <begin position="69"/>
        <end position="90"/>
    </location>
</feature>
<keyword evidence="1" id="KW-0812">Transmembrane</keyword>
<reference evidence="2 3" key="1">
    <citation type="submission" date="2016-07" db="EMBL/GenBank/DDBJ databases">
        <title>Pervasive Adenine N6-methylation of Active Genes in Fungi.</title>
        <authorList>
            <consortium name="DOE Joint Genome Institute"/>
            <person name="Mondo S.J."/>
            <person name="Dannebaum R.O."/>
            <person name="Kuo R.C."/>
            <person name="Labutti K."/>
            <person name="Haridas S."/>
            <person name="Kuo A."/>
            <person name="Salamov A."/>
            <person name="Ahrendt S.R."/>
            <person name="Lipzen A."/>
            <person name="Sullivan W."/>
            <person name="Andreopoulos W.B."/>
            <person name="Clum A."/>
            <person name="Lindquist E."/>
            <person name="Daum C."/>
            <person name="Ramamoorthy G.K."/>
            <person name="Gryganskyi A."/>
            <person name="Culley D."/>
            <person name="Magnuson J.K."/>
            <person name="James T.Y."/>
            <person name="O'Malley M.A."/>
            <person name="Stajich J.E."/>
            <person name="Spatafora J.W."/>
            <person name="Visel A."/>
            <person name="Grigoriev I.V."/>
        </authorList>
    </citation>
    <scope>NUCLEOTIDE SEQUENCE [LARGE SCALE GENOMIC DNA]</scope>
    <source>
        <strain evidence="2 3">NRRL 3301</strain>
    </source>
</reference>
<comment type="caution">
    <text evidence="2">The sequence shown here is derived from an EMBL/GenBank/DDBJ whole genome shotgun (WGS) entry which is preliminary data.</text>
</comment>
<evidence type="ECO:0000256" key="1">
    <source>
        <dbReference type="SAM" id="Phobius"/>
    </source>
</evidence>
<protein>
    <submittedName>
        <fullName evidence="2">Uncharacterized protein</fullName>
    </submittedName>
</protein>
<sequence>MKQSTIINKVILQMEPFVNLFSHCGSERSIIKLWDKLSYSSNSFLARKYTYFSNSHWRPCWKTHPQQPFLFLESNDLIIIVLAVFVSFGAPG</sequence>
<keyword evidence="1" id="KW-1133">Transmembrane helix</keyword>
<gene>
    <name evidence="2" type="ORF">DM01DRAFT_83584</name>
</gene>
<dbReference type="Proteomes" id="UP000242146">
    <property type="component" value="Unassembled WGS sequence"/>
</dbReference>
<evidence type="ECO:0000313" key="2">
    <source>
        <dbReference type="EMBL" id="ORX45541.1"/>
    </source>
</evidence>
<dbReference type="AlphaFoldDB" id="A0A1X2G5H5"/>
<proteinExistence type="predicted"/>
<accession>A0A1X2G5H5</accession>